<dbReference type="InterPro" id="IPR001633">
    <property type="entry name" value="EAL_dom"/>
</dbReference>
<dbReference type="Gene3D" id="3.20.20.450">
    <property type="entry name" value="EAL domain"/>
    <property type="match status" value="1"/>
</dbReference>
<dbReference type="PROSITE" id="PS50887">
    <property type="entry name" value="GGDEF"/>
    <property type="match status" value="1"/>
</dbReference>
<dbReference type="InterPro" id="IPR029787">
    <property type="entry name" value="Nucleotide_cyclase"/>
</dbReference>
<feature type="domain" description="PAS" evidence="1">
    <location>
        <begin position="17"/>
        <end position="67"/>
    </location>
</feature>
<dbReference type="CDD" id="cd00130">
    <property type="entry name" value="PAS"/>
    <property type="match status" value="2"/>
</dbReference>
<dbReference type="NCBIfam" id="TIGR00229">
    <property type="entry name" value="sensory_box"/>
    <property type="match status" value="2"/>
</dbReference>
<feature type="domain" description="PAS" evidence="1">
    <location>
        <begin position="143"/>
        <end position="199"/>
    </location>
</feature>
<dbReference type="CDD" id="cd01949">
    <property type="entry name" value="GGDEF"/>
    <property type="match status" value="1"/>
</dbReference>
<keyword evidence="6" id="KW-1185">Reference proteome</keyword>
<dbReference type="NCBIfam" id="TIGR00254">
    <property type="entry name" value="GGDEF"/>
    <property type="match status" value="1"/>
</dbReference>
<dbReference type="InterPro" id="IPR001610">
    <property type="entry name" value="PAC"/>
</dbReference>
<evidence type="ECO:0000259" key="2">
    <source>
        <dbReference type="PROSITE" id="PS50113"/>
    </source>
</evidence>
<evidence type="ECO:0000313" key="5">
    <source>
        <dbReference type="EMBL" id="PSL12925.1"/>
    </source>
</evidence>
<dbReference type="Gene3D" id="3.30.70.270">
    <property type="match status" value="1"/>
</dbReference>
<dbReference type="InterPro" id="IPR000014">
    <property type="entry name" value="PAS"/>
</dbReference>
<dbReference type="CDD" id="cd01948">
    <property type="entry name" value="EAL"/>
    <property type="match status" value="1"/>
</dbReference>
<dbReference type="Pfam" id="PF00990">
    <property type="entry name" value="GGDEF"/>
    <property type="match status" value="1"/>
</dbReference>
<dbReference type="Pfam" id="PF00563">
    <property type="entry name" value="EAL"/>
    <property type="match status" value="1"/>
</dbReference>
<dbReference type="Gene3D" id="3.30.450.20">
    <property type="entry name" value="PAS domain"/>
    <property type="match status" value="2"/>
</dbReference>
<dbReference type="PANTHER" id="PTHR44757:SF2">
    <property type="entry name" value="BIOFILM ARCHITECTURE MAINTENANCE PROTEIN MBAA"/>
    <property type="match status" value="1"/>
</dbReference>
<dbReference type="Proteomes" id="UP000242133">
    <property type="component" value="Unassembled WGS sequence"/>
</dbReference>
<dbReference type="InterPro" id="IPR000700">
    <property type="entry name" value="PAS-assoc_C"/>
</dbReference>
<feature type="domain" description="PAC" evidence="2">
    <location>
        <begin position="214"/>
        <end position="268"/>
    </location>
</feature>
<sequence length="703" mass="78121">MPPKLHVEPIDIDTLEQLRFMQASLEHLSDLVVVTDAGTEREPQIVYVNQAVVSRTGYQRHELLGRNPRMFQGRDTDRATVSRIAAALRVCEPVREELLNYTRDNTPYWIDITIVPLKGAAGEVTHFVSTQSDITVRKQVEQDLMLFRQTIDQSPSSVIITDRLGKITYVNRGFEVNSGYQGEEVYGRTPGFRAWKPESESDKKAFWDHLNSGQPWHGEFVNRHKDGHQVIKRAMVSPVRKENGEISHFLSVEQDVTAEKKALEQLEFLAYHDTVTGLPNRRLLEKRGAEMLDSSAQADGSYALVLVDLDDFKRINDAYGLGFGDQVLKVVARRMASCVWDVDEQAAHLGGDEFSLLWRVKADDDGSELKARLDALQDILAGPVLIERQTLSLTASMGVAWVEVTADHFTAVQRNADLALYRAKQNGKGGYAFFKPELDAAARRRVSLEEALRIAILRDELSIAIQSQYSPLSQIKGGEVLVRWLNGPDGVPVSPAEFIPVAETSGLIKPLTLLVLSKALAVVTELMDAGILLPLSVNFSTDLFRDVTLIDGVLALVAESGVPPELLVLEITESLFIDTQADVLANMERLSTAGLKFSLDDFGTGYSNLAYLKRMHLSELKIDKSFVDHLPHDDDNRAIVRSILSIARQLRLRVVAEGVETAAQADFLSAHGCDLLQGYLLHKPAPAAEWVSSVKLLKSEKKV</sequence>
<feature type="domain" description="EAL" evidence="3">
    <location>
        <begin position="445"/>
        <end position="698"/>
    </location>
</feature>
<dbReference type="InterPro" id="IPR000160">
    <property type="entry name" value="GGDEF_dom"/>
</dbReference>
<feature type="domain" description="PAC" evidence="2">
    <location>
        <begin position="92"/>
        <end position="146"/>
    </location>
</feature>
<organism evidence="5 6">
    <name type="scientific">Marinobacterium halophilum</name>
    <dbReference type="NCBI Taxonomy" id="267374"/>
    <lineage>
        <taxon>Bacteria</taxon>
        <taxon>Pseudomonadati</taxon>
        <taxon>Pseudomonadota</taxon>
        <taxon>Gammaproteobacteria</taxon>
        <taxon>Oceanospirillales</taxon>
        <taxon>Oceanospirillaceae</taxon>
        <taxon>Marinobacterium</taxon>
    </lineage>
</organism>
<evidence type="ECO:0000259" key="3">
    <source>
        <dbReference type="PROSITE" id="PS50883"/>
    </source>
</evidence>
<dbReference type="SMART" id="SM00091">
    <property type="entry name" value="PAS"/>
    <property type="match status" value="2"/>
</dbReference>
<dbReference type="PANTHER" id="PTHR44757">
    <property type="entry name" value="DIGUANYLATE CYCLASE DGCP"/>
    <property type="match status" value="1"/>
</dbReference>
<dbReference type="Pfam" id="PF00989">
    <property type="entry name" value="PAS"/>
    <property type="match status" value="1"/>
</dbReference>
<dbReference type="SMART" id="SM00267">
    <property type="entry name" value="GGDEF"/>
    <property type="match status" value="1"/>
</dbReference>
<dbReference type="AlphaFoldDB" id="A0A2P8EU10"/>
<evidence type="ECO:0000259" key="1">
    <source>
        <dbReference type="PROSITE" id="PS50112"/>
    </source>
</evidence>
<dbReference type="InterPro" id="IPR035919">
    <property type="entry name" value="EAL_sf"/>
</dbReference>
<dbReference type="SMART" id="SM00052">
    <property type="entry name" value="EAL"/>
    <property type="match status" value="1"/>
</dbReference>
<accession>A0A2P8EU10</accession>
<dbReference type="InterPro" id="IPR035965">
    <property type="entry name" value="PAS-like_dom_sf"/>
</dbReference>
<feature type="domain" description="GGDEF" evidence="4">
    <location>
        <begin position="300"/>
        <end position="436"/>
    </location>
</feature>
<dbReference type="InterPro" id="IPR013767">
    <property type="entry name" value="PAS_fold"/>
</dbReference>
<dbReference type="EMBL" id="PYGI01000015">
    <property type="protein sequence ID" value="PSL12925.1"/>
    <property type="molecule type" value="Genomic_DNA"/>
</dbReference>
<reference evidence="5 6" key="1">
    <citation type="submission" date="2018-03" db="EMBL/GenBank/DDBJ databases">
        <title>Genomic Encyclopedia of Archaeal and Bacterial Type Strains, Phase II (KMG-II): from individual species to whole genera.</title>
        <authorList>
            <person name="Goeker M."/>
        </authorList>
    </citation>
    <scope>NUCLEOTIDE SEQUENCE [LARGE SCALE GENOMIC DNA]</scope>
    <source>
        <strain evidence="5 6">DSM 17586</strain>
    </source>
</reference>
<dbReference type="PROSITE" id="PS50113">
    <property type="entry name" value="PAC"/>
    <property type="match status" value="2"/>
</dbReference>
<proteinExistence type="predicted"/>
<gene>
    <name evidence="5" type="ORF">CLV44_115100</name>
</gene>
<protein>
    <submittedName>
        <fullName evidence="5">PAS domain S-box-containing protein/diguanylate cyclase (GGDEF)-like protein</fullName>
    </submittedName>
</protein>
<evidence type="ECO:0000259" key="4">
    <source>
        <dbReference type="PROSITE" id="PS50887"/>
    </source>
</evidence>
<comment type="caution">
    <text evidence="5">The sequence shown here is derived from an EMBL/GenBank/DDBJ whole genome shotgun (WGS) entry which is preliminary data.</text>
</comment>
<name>A0A2P8EU10_9GAMM</name>
<evidence type="ECO:0000313" key="6">
    <source>
        <dbReference type="Proteomes" id="UP000242133"/>
    </source>
</evidence>
<dbReference type="PROSITE" id="PS50883">
    <property type="entry name" value="EAL"/>
    <property type="match status" value="1"/>
</dbReference>
<dbReference type="Pfam" id="PF13426">
    <property type="entry name" value="PAS_9"/>
    <property type="match status" value="1"/>
</dbReference>
<dbReference type="SUPFAM" id="SSF55785">
    <property type="entry name" value="PYP-like sensor domain (PAS domain)"/>
    <property type="match status" value="2"/>
</dbReference>
<dbReference type="PROSITE" id="PS50112">
    <property type="entry name" value="PAS"/>
    <property type="match status" value="2"/>
</dbReference>
<dbReference type="SUPFAM" id="SSF55073">
    <property type="entry name" value="Nucleotide cyclase"/>
    <property type="match status" value="1"/>
</dbReference>
<dbReference type="InterPro" id="IPR043128">
    <property type="entry name" value="Rev_trsase/Diguanyl_cyclase"/>
</dbReference>
<dbReference type="InterPro" id="IPR052155">
    <property type="entry name" value="Biofilm_reg_signaling"/>
</dbReference>
<dbReference type="SMART" id="SM00086">
    <property type="entry name" value="PAC"/>
    <property type="match status" value="2"/>
</dbReference>
<dbReference type="SUPFAM" id="SSF141868">
    <property type="entry name" value="EAL domain-like"/>
    <property type="match status" value="1"/>
</dbReference>